<sequence length="246" mass="28785">MDDQSLGCCNPVNEGASISSRNDKINNPRIVSREEWHKVHQAFLEKEKAFTRARDELNEKRRQLPMMEVTKSYVFNGTDGTSSLLELFAGRSQLIVYHFMFDPSWEEGCDGCSMMVDNMGHPVHLNTRDTTLVLVSRAPLEKIEPFKARMGWSIPWYSSFLSEFNYDFGATTKEGETHGYSVFLLEDNRIYHTYSTWARGVEYLGSNWSYLDISPRGRQELWENSPPKIDQTATYEWWRHHDRYEE</sequence>
<dbReference type="RefSeq" id="WP_089533077.1">
    <property type="nucleotide sequence ID" value="NZ_CP022437.1"/>
</dbReference>
<dbReference type="KEGG" id="vne:CFK40_14640"/>
<organism evidence="1 2">
    <name type="scientific">Virgibacillus necropolis</name>
    <dbReference type="NCBI Taxonomy" id="163877"/>
    <lineage>
        <taxon>Bacteria</taxon>
        <taxon>Bacillati</taxon>
        <taxon>Bacillota</taxon>
        <taxon>Bacilli</taxon>
        <taxon>Bacillales</taxon>
        <taxon>Bacillaceae</taxon>
        <taxon>Virgibacillus</taxon>
    </lineage>
</organism>
<dbReference type="AlphaFoldDB" id="A0A221MF12"/>
<evidence type="ECO:0008006" key="3">
    <source>
        <dbReference type="Google" id="ProtNLM"/>
    </source>
</evidence>
<protein>
    <recommendedName>
        <fullName evidence="3">Thioredoxin</fullName>
    </recommendedName>
</protein>
<accession>A0A221MF12</accession>
<evidence type="ECO:0000313" key="2">
    <source>
        <dbReference type="Proteomes" id="UP000204391"/>
    </source>
</evidence>
<keyword evidence="2" id="KW-1185">Reference proteome</keyword>
<proteinExistence type="predicted"/>
<evidence type="ECO:0000313" key="1">
    <source>
        <dbReference type="EMBL" id="ASN06169.1"/>
    </source>
</evidence>
<dbReference type="Proteomes" id="UP000204391">
    <property type="component" value="Chromosome"/>
</dbReference>
<dbReference type="EMBL" id="CP022437">
    <property type="protein sequence ID" value="ASN06169.1"/>
    <property type="molecule type" value="Genomic_DNA"/>
</dbReference>
<name>A0A221MF12_9BACI</name>
<dbReference type="InterPro" id="IPR010296">
    <property type="entry name" value="DUF899_thioredox"/>
</dbReference>
<dbReference type="OrthoDB" id="574359at2"/>
<reference evidence="1 2" key="1">
    <citation type="journal article" date="2003" name="Int. J. Syst. Evol. Microbiol.">
        <title>Virgibacillus carmonensis sp. nov., Virgibacillus necropolis sp. nov. and Virgibacillus picturae sp. nov., three novel species isolated from deteriorated mural paintings, transfer of the species of the genus salibacillus to Virgibacillus, as Virgibacillus marismortui comb. nov. and Virgibacillus salexigens comb. nov., and emended description of the genus Virgibacillus.</title>
        <authorList>
            <person name="Heyrman J."/>
            <person name="Logan N.A."/>
            <person name="Busse H.J."/>
            <person name="Balcaen A."/>
            <person name="Lebbe L."/>
            <person name="Rodriguez-Diaz M."/>
            <person name="Swings J."/>
            <person name="De Vos P."/>
        </authorList>
    </citation>
    <scope>NUCLEOTIDE SEQUENCE [LARGE SCALE GENOMIC DNA]</scope>
    <source>
        <strain evidence="1 2">LMG 19488</strain>
    </source>
</reference>
<dbReference type="Pfam" id="PF05988">
    <property type="entry name" value="DUF899"/>
    <property type="match status" value="1"/>
</dbReference>
<gene>
    <name evidence="1" type="ORF">CFK40_14640</name>
</gene>